<evidence type="ECO:0000313" key="2">
    <source>
        <dbReference type="Proteomes" id="UP000008909"/>
    </source>
</evidence>
<evidence type="ECO:0000313" key="1">
    <source>
        <dbReference type="EMBL" id="GAA50008.1"/>
    </source>
</evidence>
<dbReference type="AlphaFoldDB" id="G7YAM4"/>
<organism evidence="1 2">
    <name type="scientific">Clonorchis sinensis</name>
    <name type="common">Chinese liver fluke</name>
    <dbReference type="NCBI Taxonomy" id="79923"/>
    <lineage>
        <taxon>Eukaryota</taxon>
        <taxon>Metazoa</taxon>
        <taxon>Spiralia</taxon>
        <taxon>Lophotrochozoa</taxon>
        <taxon>Platyhelminthes</taxon>
        <taxon>Trematoda</taxon>
        <taxon>Digenea</taxon>
        <taxon>Opisthorchiida</taxon>
        <taxon>Opisthorchiata</taxon>
        <taxon>Opisthorchiidae</taxon>
        <taxon>Clonorchis</taxon>
    </lineage>
</organism>
<accession>G7YAM4</accession>
<keyword evidence="2" id="KW-1185">Reference proteome</keyword>
<reference evidence="1" key="1">
    <citation type="journal article" date="2011" name="Genome Biol.">
        <title>The draft genome of the carcinogenic human liver fluke Clonorchis sinensis.</title>
        <authorList>
            <person name="Wang X."/>
            <person name="Chen W."/>
            <person name="Huang Y."/>
            <person name="Sun J."/>
            <person name="Men J."/>
            <person name="Liu H."/>
            <person name="Luo F."/>
            <person name="Guo L."/>
            <person name="Lv X."/>
            <person name="Deng C."/>
            <person name="Zhou C."/>
            <person name="Fan Y."/>
            <person name="Li X."/>
            <person name="Huang L."/>
            <person name="Hu Y."/>
            <person name="Liang C."/>
            <person name="Hu X."/>
            <person name="Xu J."/>
            <person name="Yu X."/>
        </authorList>
    </citation>
    <scope>NUCLEOTIDE SEQUENCE [LARGE SCALE GENOMIC DNA]</scope>
    <source>
        <strain evidence="1">Henan</strain>
    </source>
</reference>
<sequence length="382" mass="44502">MPNTSTNAVESVCVFAGDPKSVRPIAGVDVLVLVQNGDLVMAEHYCEYSSLLTVNRRHSDTLVRWTRYPSLFRKTAELVLTDHRSNSQVVTEGPDGSRSSSEQCKRIIILRRTSNDRVIDANSYLVRSQTDNIRTNSYNQCRIENRFRTVGASQEAPVHISCQSIIQRVGDSDANLRRINATKNECLRWTIRPNIFCISGGQLYLTMHNQARFFNSWSVKGNPYDPCDPVRQVLSKISIGFPLYRVLCQVSSSNVVYMDIWTFYPTCFSSMKYEVERMLRSPTFLPDWSSWLITVEEIRHADGNQMHNYQYKRSDKSYVARIERKFSIRPYEQNQEIRHADGNQMHNYQYKRSDKSYVARIERKFSIRPYEKNRTIKRPPNF</sequence>
<name>G7YAM4_CLOSI</name>
<gene>
    <name evidence="1" type="ORF">CLF_103918</name>
</gene>
<reference key="2">
    <citation type="submission" date="2011-10" db="EMBL/GenBank/DDBJ databases">
        <title>The genome and transcriptome sequence of Clonorchis sinensis provide insights into the carcinogenic liver fluke.</title>
        <authorList>
            <person name="Wang X."/>
            <person name="Huang Y."/>
            <person name="Chen W."/>
            <person name="Liu H."/>
            <person name="Guo L."/>
            <person name="Chen Y."/>
            <person name="Luo F."/>
            <person name="Zhou W."/>
            <person name="Sun J."/>
            <person name="Mao Q."/>
            <person name="Liang P."/>
            <person name="Zhou C."/>
            <person name="Tian Y."/>
            <person name="Men J."/>
            <person name="Lv X."/>
            <person name="Huang L."/>
            <person name="Zhou J."/>
            <person name="Hu Y."/>
            <person name="Li R."/>
            <person name="Zhang F."/>
            <person name="Lei H."/>
            <person name="Li X."/>
            <person name="Hu X."/>
            <person name="Liang C."/>
            <person name="Xu J."/>
            <person name="Wu Z."/>
            <person name="Yu X."/>
        </authorList>
    </citation>
    <scope>NUCLEOTIDE SEQUENCE</scope>
    <source>
        <strain>Henan</strain>
    </source>
</reference>
<dbReference type="Proteomes" id="UP000008909">
    <property type="component" value="Unassembled WGS sequence"/>
</dbReference>
<protein>
    <submittedName>
        <fullName evidence="1">Uncharacterized protein</fullName>
    </submittedName>
</protein>
<dbReference type="EMBL" id="DF143005">
    <property type="protein sequence ID" value="GAA50008.1"/>
    <property type="molecule type" value="Genomic_DNA"/>
</dbReference>
<proteinExistence type="predicted"/>